<proteinExistence type="predicted"/>
<evidence type="ECO:0008006" key="3">
    <source>
        <dbReference type="Google" id="ProtNLM"/>
    </source>
</evidence>
<keyword evidence="2" id="KW-1185">Reference proteome</keyword>
<name>A0ABU7YZ70_9GAMM</name>
<reference evidence="1 2" key="1">
    <citation type="journal article" date="2016" name="Int. J. Syst. Evol. Microbiol.">
        <title>Lysobacter erysipheiresistens sp. nov., an antagonist of powdery mildew, isolated from tobacco-cultivated soil.</title>
        <authorList>
            <person name="Xie B."/>
            <person name="Li T."/>
            <person name="Lin X."/>
            <person name="Wang C.J."/>
            <person name="Chen Y.J."/>
            <person name="Liu W.J."/>
            <person name="Zhao Z.W."/>
        </authorList>
    </citation>
    <scope>NUCLEOTIDE SEQUENCE [LARGE SCALE GENOMIC DNA]</scope>
    <source>
        <strain evidence="1 2">RS-LYSO-3</strain>
    </source>
</reference>
<dbReference type="Proteomes" id="UP001355056">
    <property type="component" value="Unassembled WGS sequence"/>
</dbReference>
<comment type="caution">
    <text evidence="1">The sequence shown here is derived from an EMBL/GenBank/DDBJ whole genome shotgun (WGS) entry which is preliminary data.</text>
</comment>
<evidence type="ECO:0000313" key="2">
    <source>
        <dbReference type="Proteomes" id="UP001355056"/>
    </source>
</evidence>
<dbReference type="RefSeq" id="WP_332616754.1">
    <property type="nucleotide sequence ID" value="NZ_JAXGFP010000004.1"/>
</dbReference>
<evidence type="ECO:0000313" key="1">
    <source>
        <dbReference type="EMBL" id="MEG3184255.1"/>
    </source>
</evidence>
<dbReference type="EMBL" id="JAXGFP010000004">
    <property type="protein sequence ID" value="MEG3184255.1"/>
    <property type="molecule type" value="Genomic_DNA"/>
</dbReference>
<gene>
    <name evidence="1" type="ORF">SNE34_09555</name>
</gene>
<sequence>MSFDKLIAKVTQAENALEAHERRVGADLRQLKHSWKTAWTPTRIVIAGVVGGFLVGRAEPLRSAARGGGLVRIVSLLTGVFASGTASHAAEEAEHAADDAETAVAAAVPGAASTADAAAATITAANERVAHERLLRAAAAARRTNAEAID</sequence>
<protein>
    <recommendedName>
        <fullName evidence="3">DUF3618 domain-containing protein</fullName>
    </recommendedName>
</protein>
<organism evidence="1 2">
    <name type="scientific">Novilysobacter erysipheiresistens</name>
    <dbReference type="NCBI Taxonomy" id="1749332"/>
    <lineage>
        <taxon>Bacteria</taxon>
        <taxon>Pseudomonadati</taxon>
        <taxon>Pseudomonadota</taxon>
        <taxon>Gammaproteobacteria</taxon>
        <taxon>Lysobacterales</taxon>
        <taxon>Lysobacteraceae</taxon>
        <taxon>Novilysobacter</taxon>
    </lineage>
</organism>
<accession>A0ABU7YZ70</accession>